<evidence type="ECO:0000313" key="1">
    <source>
        <dbReference type="Ensembl" id="ENSSMRP00000020115.1"/>
    </source>
</evidence>
<dbReference type="Ensembl" id="ENSSMRT00000023595.1">
    <property type="protein sequence ID" value="ENSSMRP00000020115.1"/>
    <property type="gene ID" value="ENSSMRG00000015679.1"/>
</dbReference>
<dbReference type="AlphaFoldDB" id="A0A8D0DRL8"/>
<reference evidence="1" key="1">
    <citation type="submission" date="2025-08" db="UniProtKB">
        <authorList>
            <consortium name="Ensembl"/>
        </authorList>
    </citation>
    <scope>IDENTIFICATION</scope>
</reference>
<protein>
    <submittedName>
        <fullName evidence="1">Uncharacterized protein</fullName>
    </submittedName>
</protein>
<reference evidence="1" key="2">
    <citation type="submission" date="2025-09" db="UniProtKB">
        <authorList>
            <consortium name="Ensembl"/>
        </authorList>
    </citation>
    <scope>IDENTIFICATION</scope>
</reference>
<dbReference type="Proteomes" id="UP000694421">
    <property type="component" value="Unplaced"/>
</dbReference>
<name>A0A8D0DRL8_SALMN</name>
<organism evidence="1 2">
    <name type="scientific">Salvator merianae</name>
    <name type="common">Argentine black and white tegu</name>
    <name type="synonym">Tupinambis merianae</name>
    <dbReference type="NCBI Taxonomy" id="96440"/>
    <lineage>
        <taxon>Eukaryota</taxon>
        <taxon>Metazoa</taxon>
        <taxon>Chordata</taxon>
        <taxon>Craniata</taxon>
        <taxon>Vertebrata</taxon>
        <taxon>Euteleostomi</taxon>
        <taxon>Lepidosauria</taxon>
        <taxon>Squamata</taxon>
        <taxon>Bifurcata</taxon>
        <taxon>Unidentata</taxon>
        <taxon>Episquamata</taxon>
        <taxon>Laterata</taxon>
        <taxon>Teiioidea</taxon>
        <taxon>Teiidae</taxon>
        <taxon>Salvator</taxon>
    </lineage>
</organism>
<evidence type="ECO:0000313" key="2">
    <source>
        <dbReference type="Proteomes" id="UP000694421"/>
    </source>
</evidence>
<accession>A0A8D0DRL8</accession>
<sequence length="153" mass="17183">LNVRTKCPALKGTILILPTLPTVFISLQLNSACRFHHSTKFFITTHKLEHVPVEDIIIGETLAMKEIAEQLPQVRVVWFVIKPQGTAEVEVYSFCHQNEIQCSVSLPEAYASSSNSLPGSRADSQRLNHNSQHPQCLAIFQYPRISCSYSCSR</sequence>
<dbReference type="GeneTree" id="ENSGT00910000147748"/>
<keyword evidence="2" id="KW-1185">Reference proteome</keyword>
<proteinExistence type="predicted"/>